<dbReference type="InterPro" id="IPR011333">
    <property type="entry name" value="SKP1/BTB/POZ_sf"/>
</dbReference>
<dbReference type="Gene3D" id="3.30.710.10">
    <property type="entry name" value="Potassium Channel Kv1.1, Chain A"/>
    <property type="match status" value="4"/>
</dbReference>
<dbReference type="SUPFAM" id="SSF81382">
    <property type="entry name" value="Skp1 dimerisation domain-like"/>
    <property type="match status" value="4"/>
</dbReference>
<reference evidence="3 4" key="1">
    <citation type="submission" date="2019-09" db="EMBL/GenBank/DDBJ databases">
        <title>A chromosome-level genome assembly of the Chinese tupelo Nyssa sinensis.</title>
        <authorList>
            <person name="Yang X."/>
            <person name="Kang M."/>
            <person name="Yang Y."/>
            <person name="Xiong H."/>
            <person name="Wang M."/>
            <person name="Zhang Z."/>
            <person name="Wang Z."/>
            <person name="Wu H."/>
            <person name="Ma T."/>
            <person name="Liu J."/>
            <person name="Xi Z."/>
        </authorList>
    </citation>
    <scope>NUCLEOTIDE SEQUENCE [LARGE SCALE GENOMIC DNA]</scope>
    <source>
        <strain evidence="3">J267</strain>
        <tissue evidence="3">Leaf</tissue>
    </source>
</reference>
<sequence>MPCQTVADMIKGKKFDTEFVKVDLATLCDLIRAADYLNIKRHTFRSHQGSRLSDHRELQDLTCQTVADMIKGKKSDAKFIKVDHAIFFDLIRAADYLNIKSLLDLTCQTVADLIKKKYYYFQFVNVDQATLLDFILAANYLNIKSLLDLTCQTVVDMIKGKNFDELDPAALIDLVKVADYLNIKSLQDLTCQTVGGHDEGNDSRSVVQDI</sequence>
<name>A0A5J5BUI1_9ASTE</name>
<dbReference type="Pfam" id="PF01466">
    <property type="entry name" value="Skp1"/>
    <property type="match status" value="2"/>
</dbReference>
<evidence type="ECO:0000256" key="1">
    <source>
        <dbReference type="ARBA" id="ARBA00004906"/>
    </source>
</evidence>
<dbReference type="AlphaFoldDB" id="A0A5J5BUI1"/>
<dbReference type="Proteomes" id="UP000325577">
    <property type="component" value="Linkage Group LG10"/>
</dbReference>
<comment type="pathway">
    <text evidence="1">Protein modification; protein ubiquitination.</text>
</comment>
<dbReference type="EMBL" id="CM018033">
    <property type="protein sequence ID" value="KAA8545427.1"/>
    <property type="molecule type" value="Genomic_DNA"/>
</dbReference>
<feature type="domain" description="SKP1 component dimerisation" evidence="2">
    <location>
        <begin position="144"/>
        <end position="166"/>
    </location>
</feature>
<gene>
    <name evidence="3" type="ORF">F0562_020211</name>
</gene>
<protein>
    <recommendedName>
        <fullName evidence="2">SKP1 component dimerisation domain-containing protein</fullName>
    </recommendedName>
</protein>
<keyword evidence="4" id="KW-1185">Reference proteome</keyword>
<organism evidence="3 4">
    <name type="scientific">Nyssa sinensis</name>
    <dbReference type="NCBI Taxonomy" id="561372"/>
    <lineage>
        <taxon>Eukaryota</taxon>
        <taxon>Viridiplantae</taxon>
        <taxon>Streptophyta</taxon>
        <taxon>Embryophyta</taxon>
        <taxon>Tracheophyta</taxon>
        <taxon>Spermatophyta</taxon>
        <taxon>Magnoliopsida</taxon>
        <taxon>eudicotyledons</taxon>
        <taxon>Gunneridae</taxon>
        <taxon>Pentapetalae</taxon>
        <taxon>asterids</taxon>
        <taxon>Cornales</taxon>
        <taxon>Nyssaceae</taxon>
        <taxon>Nyssa</taxon>
    </lineage>
</organism>
<dbReference type="GO" id="GO:0006511">
    <property type="term" value="P:ubiquitin-dependent protein catabolic process"/>
    <property type="evidence" value="ECO:0007669"/>
    <property type="project" value="InterPro"/>
</dbReference>
<dbReference type="PANTHER" id="PTHR11165">
    <property type="entry name" value="SKP1"/>
    <property type="match status" value="1"/>
</dbReference>
<dbReference type="InterPro" id="IPR016897">
    <property type="entry name" value="SKP1"/>
</dbReference>
<feature type="domain" description="SKP1 component dimerisation" evidence="2">
    <location>
        <begin position="57"/>
        <end position="74"/>
    </location>
</feature>
<evidence type="ECO:0000313" key="3">
    <source>
        <dbReference type="EMBL" id="KAA8545427.1"/>
    </source>
</evidence>
<dbReference type="InterPro" id="IPR016072">
    <property type="entry name" value="Skp1_comp_dimer"/>
</dbReference>
<dbReference type="InterPro" id="IPR036296">
    <property type="entry name" value="SKP1-like_dim_sf"/>
</dbReference>
<evidence type="ECO:0000259" key="2">
    <source>
        <dbReference type="Pfam" id="PF01466"/>
    </source>
</evidence>
<evidence type="ECO:0000313" key="4">
    <source>
        <dbReference type="Proteomes" id="UP000325577"/>
    </source>
</evidence>
<accession>A0A5J5BUI1</accession>
<proteinExistence type="predicted"/>